<comment type="caution">
    <text evidence="1">The sequence shown here is derived from an EMBL/GenBank/DDBJ whole genome shotgun (WGS) entry which is preliminary data.</text>
</comment>
<organism evidence="1 2">
    <name type="scientific">Brotonthovivens ammoniilytica</name>
    <dbReference type="NCBI Taxonomy" id="2981725"/>
    <lineage>
        <taxon>Bacteria</taxon>
        <taxon>Bacillati</taxon>
        <taxon>Bacillota</taxon>
        <taxon>Clostridia</taxon>
        <taxon>Lachnospirales</taxon>
        <taxon>Lachnospiraceae</taxon>
        <taxon>Brotonthovivens</taxon>
    </lineage>
</organism>
<keyword evidence="2" id="KW-1185">Reference proteome</keyword>
<evidence type="ECO:0000313" key="1">
    <source>
        <dbReference type="EMBL" id="MCU6763465.1"/>
    </source>
</evidence>
<evidence type="ECO:0000313" key="2">
    <source>
        <dbReference type="Proteomes" id="UP001652442"/>
    </source>
</evidence>
<name>A0ABT2TML0_9FIRM</name>
<dbReference type="RefSeq" id="WP_158426106.1">
    <property type="nucleotide sequence ID" value="NZ_JAOQJQ010000007.1"/>
</dbReference>
<protein>
    <submittedName>
        <fullName evidence="1">Uncharacterized protein</fullName>
    </submittedName>
</protein>
<sequence>MSILKVNKTLLQSRQAAAALLEKMQRTVYHTPELLHEDLYQFILYKYLLHETAQGIYDISELSELSVAKAVQLEKQDAFKADSAASCDGVTSSMNKKILLYMAIQKGFGITFPVEKTAYFETTQDIARAVFEAGRQ</sequence>
<reference evidence="1 2" key="1">
    <citation type="journal article" date="2021" name="ISME Commun">
        <title>Automated analysis of genomic sequences facilitates high-throughput and comprehensive description of bacteria.</title>
        <authorList>
            <person name="Hitch T.C.A."/>
        </authorList>
    </citation>
    <scope>NUCLEOTIDE SEQUENCE [LARGE SCALE GENOMIC DNA]</scope>
    <source>
        <strain evidence="1 2">Sanger_109</strain>
    </source>
</reference>
<dbReference type="EMBL" id="JAOQJQ010000007">
    <property type="protein sequence ID" value="MCU6763465.1"/>
    <property type="molecule type" value="Genomic_DNA"/>
</dbReference>
<proteinExistence type="predicted"/>
<dbReference type="Proteomes" id="UP001652442">
    <property type="component" value="Unassembled WGS sequence"/>
</dbReference>
<accession>A0ABT2TML0</accession>
<gene>
    <name evidence="1" type="ORF">OCV88_14210</name>
</gene>